<dbReference type="PANTHER" id="PTHR32089:SF112">
    <property type="entry name" value="LYSOZYME-LIKE PROTEIN-RELATED"/>
    <property type="match status" value="1"/>
</dbReference>
<dbReference type="GO" id="GO:0007165">
    <property type="term" value="P:signal transduction"/>
    <property type="evidence" value="ECO:0007669"/>
    <property type="project" value="UniProtKB-KW"/>
</dbReference>
<comment type="caution">
    <text evidence="4">The sequence shown here is derived from an EMBL/GenBank/DDBJ whole genome shotgun (WGS) entry which is preliminary data.</text>
</comment>
<sequence length="404" mass="44867">MILFSRTKLTVLIILIISQAAVICFPSLTLRFIFSTIIFALTALSLRALVSDGMKNLRADIEGNLHSQLERINTGLVPVSGVVRDYSAILTVFQEQLKRVIADSEEANNIISDNFSGIIDKAMAQSDDAGRALESFTVGQTGASSGNFVETNRSTLVNVINELEQTGDYSRQTNEQLAQVISEIQGIKVIVSNVEYIADQTNLLALNAAIEAARAGEHGRGFAVVADEIRKLSEKSNQFAMEIRRAVDDIAGKINTIHDKSVDDFKNIQHVSARSHNDVDSALNCLDRAIEESNRIMDGLRQSSMGLAEDINRMVVSMQYQDINRQRLEHVIDPMEIMKEDLSRISMGLKDVSNMDFSRELKDLNEHVKLIYTMESERHVMQNNSAGRASVKDASARTDNVELF</sequence>
<organism evidence="4 5">
    <name type="scientific">Seleniivibrio woodruffii</name>
    <dbReference type="NCBI Taxonomy" id="1078050"/>
    <lineage>
        <taxon>Bacteria</taxon>
        <taxon>Pseudomonadati</taxon>
        <taxon>Deferribacterota</taxon>
        <taxon>Deferribacteres</taxon>
        <taxon>Deferribacterales</taxon>
        <taxon>Geovibrionaceae</taxon>
        <taxon>Seleniivibrio</taxon>
    </lineage>
</organism>
<dbReference type="AlphaFoldDB" id="A0A4R1KBT7"/>
<gene>
    <name evidence="4" type="ORF">C8D98_0441</name>
</gene>
<keyword evidence="1 2" id="KW-0807">Transducer</keyword>
<dbReference type="SMART" id="SM00283">
    <property type="entry name" value="MA"/>
    <property type="match status" value="1"/>
</dbReference>
<proteinExistence type="predicted"/>
<name>A0A4R1KBT7_9BACT</name>
<dbReference type="OrthoDB" id="5292315at2"/>
<accession>A0A4R1KBT7</accession>
<evidence type="ECO:0000259" key="3">
    <source>
        <dbReference type="PROSITE" id="PS50111"/>
    </source>
</evidence>
<dbReference type="PANTHER" id="PTHR32089">
    <property type="entry name" value="METHYL-ACCEPTING CHEMOTAXIS PROTEIN MCPB"/>
    <property type="match status" value="1"/>
</dbReference>
<dbReference type="EMBL" id="SMGG01000003">
    <property type="protein sequence ID" value="TCK61934.1"/>
    <property type="molecule type" value="Genomic_DNA"/>
</dbReference>
<dbReference type="InterPro" id="IPR004089">
    <property type="entry name" value="MCPsignal_dom"/>
</dbReference>
<evidence type="ECO:0000256" key="1">
    <source>
        <dbReference type="ARBA" id="ARBA00023224"/>
    </source>
</evidence>
<dbReference type="GO" id="GO:0016020">
    <property type="term" value="C:membrane"/>
    <property type="evidence" value="ECO:0007669"/>
    <property type="project" value="InterPro"/>
</dbReference>
<feature type="domain" description="Methyl-accepting transducer" evidence="3">
    <location>
        <begin position="140"/>
        <end position="256"/>
    </location>
</feature>
<dbReference type="Gene3D" id="1.10.287.950">
    <property type="entry name" value="Methyl-accepting chemotaxis protein"/>
    <property type="match status" value="1"/>
</dbReference>
<dbReference type="PROSITE" id="PS50111">
    <property type="entry name" value="CHEMOTAXIS_TRANSDUC_2"/>
    <property type="match status" value="1"/>
</dbReference>
<evidence type="ECO:0000256" key="2">
    <source>
        <dbReference type="PROSITE-ProRule" id="PRU00284"/>
    </source>
</evidence>
<protein>
    <submittedName>
        <fullName evidence="4">Methyl-accepting chemotaxis protein</fullName>
    </submittedName>
</protein>
<dbReference type="SUPFAM" id="SSF58104">
    <property type="entry name" value="Methyl-accepting chemotaxis protein (MCP) signaling domain"/>
    <property type="match status" value="1"/>
</dbReference>
<reference evidence="4 5" key="1">
    <citation type="submission" date="2019-03" db="EMBL/GenBank/DDBJ databases">
        <title>Genomic Encyclopedia of Type Strains, Phase IV (KMG-IV): sequencing the most valuable type-strain genomes for metagenomic binning, comparative biology and taxonomic classification.</title>
        <authorList>
            <person name="Goeker M."/>
        </authorList>
    </citation>
    <scope>NUCLEOTIDE SEQUENCE [LARGE SCALE GENOMIC DNA]</scope>
    <source>
        <strain evidence="4 5">DSM 24984</strain>
    </source>
</reference>
<evidence type="ECO:0000313" key="5">
    <source>
        <dbReference type="Proteomes" id="UP000294614"/>
    </source>
</evidence>
<keyword evidence="5" id="KW-1185">Reference proteome</keyword>
<dbReference type="Pfam" id="PF00015">
    <property type="entry name" value="MCPsignal"/>
    <property type="match status" value="1"/>
</dbReference>
<evidence type="ECO:0000313" key="4">
    <source>
        <dbReference type="EMBL" id="TCK61934.1"/>
    </source>
</evidence>
<dbReference type="RefSeq" id="WP_132871618.1">
    <property type="nucleotide sequence ID" value="NZ_VISF01000001.1"/>
</dbReference>
<dbReference type="Proteomes" id="UP000294614">
    <property type="component" value="Unassembled WGS sequence"/>
</dbReference>